<dbReference type="Proteomes" id="UP000607653">
    <property type="component" value="Unassembled WGS sequence"/>
</dbReference>
<keyword evidence="4" id="KW-0804">Transcription</keyword>
<dbReference type="PROSITE" id="PS50811">
    <property type="entry name" value="WRKY"/>
    <property type="match status" value="1"/>
</dbReference>
<feature type="domain" description="WRKY" evidence="7">
    <location>
        <begin position="108"/>
        <end position="173"/>
    </location>
</feature>
<dbReference type="InterPro" id="IPR044810">
    <property type="entry name" value="WRKY_plant"/>
</dbReference>
<dbReference type="GO" id="GO:0043565">
    <property type="term" value="F:sequence-specific DNA binding"/>
    <property type="evidence" value="ECO:0007669"/>
    <property type="project" value="InterPro"/>
</dbReference>
<evidence type="ECO:0000256" key="3">
    <source>
        <dbReference type="ARBA" id="ARBA00023125"/>
    </source>
</evidence>
<dbReference type="InterPro" id="IPR036576">
    <property type="entry name" value="WRKY_dom_sf"/>
</dbReference>
<dbReference type="PANTHER" id="PTHR31221">
    <property type="entry name" value="WRKY TRANSCRIPTION FACTOR PROTEIN 1-RELATED"/>
    <property type="match status" value="1"/>
</dbReference>
<keyword evidence="2" id="KW-0805">Transcription regulation</keyword>
<organism evidence="8 9">
    <name type="scientific">Nelumbo nucifera</name>
    <name type="common">Sacred lotus</name>
    <dbReference type="NCBI Taxonomy" id="4432"/>
    <lineage>
        <taxon>Eukaryota</taxon>
        <taxon>Viridiplantae</taxon>
        <taxon>Streptophyta</taxon>
        <taxon>Embryophyta</taxon>
        <taxon>Tracheophyta</taxon>
        <taxon>Spermatophyta</taxon>
        <taxon>Magnoliopsida</taxon>
        <taxon>Proteales</taxon>
        <taxon>Nelumbonaceae</taxon>
        <taxon>Nelumbo</taxon>
    </lineage>
</organism>
<sequence length="175" mass="19853">MNIAQNLSIDIEMSNRHPTPAGISPEKISHHLLNFELPDYLDLNQWFEGDTASVTHGSSNQDLILPMPNIVGSGKNGSQAEVSSPSNMGRRSRTRNSVLARVAFRIKTEKDILDDGFKWKKYGKKMVKNKPYPRNYFRCSVEGCPVKKRIERDADDPRHVITTYEGTHNHESPFS</sequence>
<evidence type="ECO:0000259" key="7">
    <source>
        <dbReference type="PROSITE" id="PS50811"/>
    </source>
</evidence>
<proteinExistence type="predicted"/>
<dbReference type="SUPFAM" id="SSF118290">
    <property type="entry name" value="WRKY DNA-binding domain"/>
    <property type="match status" value="1"/>
</dbReference>
<evidence type="ECO:0000256" key="1">
    <source>
        <dbReference type="ARBA" id="ARBA00004123"/>
    </source>
</evidence>
<dbReference type="Pfam" id="PF03106">
    <property type="entry name" value="WRKY"/>
    <property type="match status" value="1"/>
</dbReference>
<dbReference type="GO" id="GO:0003700">
    <property type="term" value="F:DNA-binding transcription factor activity"/>
    <property type="evidence" value="ECO:0007669"/>
    <property type="project" value="InterPro"/>
</dbReference>
<name>A0A822ZVN4_NELNU</name>
<comment type="subcellular location">
    <subcellularLocation>
        <location evidence="1">Nucleus</location>
    </subcellularLocation>
</comment>
<evidence type="ECO:0000256" key="5">
    <source>
        <dbReference type="ARBA" id="ARBA00023242"/>
    </source>
</evidence>
<evidence type="ECO:0000256" key="6">
    <source>
        <dbReference type="SAM" id="MobiDB-lite"/>
    </source>
</evidence>
<keyword evidence="5" id="KW-0539">Nucleus</keyword>
<protein>
    <recommendedName>
        <fullName evidence="7">WRKY domain-containing protein</fullName>
    </recommendedName>
</protein>
<keyword evidence="9" id="KW-1185">Reference proteome</keyword>
<evidence type="ECO:0000256" key="4">
    <source>
        <dbReference type="ARBA" id="ARBA00023163"/>
    </source>
</evidence>
<dbReference type="GO" id="GO:0005634">
    <property type="term" value="C:nucleus"/>
    <property type="evidence" value="ECO:0007669"/>
    <property type="project" value="UniProtKB-SubCell"/>
</dbReference>
<accession>A0A822ZVN4</accession>
<evidence type="ECO:0000313" key="8">
    <source>
        <dbReference type="EMBL" id="DAD49063.1"/>
    </source>
</evidence>
<comment type="caution">
    <text evidence="8">The sequence shown here is derived from an EMBL/GenBank/DDBJ whole genome shotgun (WGS) entry which is preliminary data.</text>
</comment>
<gene>
    <name evidence="8" type="ORF">HUJ06_019000</name>
</gene>
<dbReference type="AlphaFoldDB" id="A0A822ZVN4"/>
<reference evidence="8 9" key="1">
    <citation type="journal article" date="2020" name="Mol. Biol. Evol.">
        <title>Distinct Expression and Methylation Patterns for Genes with Different Fates following a Single Whole-Genome Duplication in Flowering Plants.</title>
        <authorList>
            <person name="Shi T."/>
            <person name="Rahmani R.S."/>
            <person name="Gugger P.F."/>
            <person name="Wang M."/>
            <person name="Li H."/>
            <person name="Zhang Y."/>
            <person name="Li Z."/>
            <person name="Wang Q."/>
            <person name="Van de Peer Y."/>
            <person name="Marchal K."/>
            <person name="Chen J."/>
        </authorList>
    </citation>
    <scope>NUCLEOTIDE SEQUENCE [LARGE SCALE GENOMIC DNA]</scope>
    <source>
        <tissue evidence="8">Leaf</tissue>
    </source>
</reference>
<dbReference type="EMBL" id="DUZY01000008">
    <property type="protein sequence ID" value="DAD49063.1"/>
    <property type="molecule type" value="Genomic_DNA"/>
</dbReference>
<dbReference type="PANTHER" id="PTHR31221:SF112">
    <property type="entry name" value="WRKY TRANSCRIPTION FACTOR 50-RELATED"/>
    <property type="match status" value="1"/>
</dbReference>
<dbReference type="SMART" id="SM00774">
    <property type="entry name" value="WRKY"/>
    <property type="match status" value="1"/>
</dbReference>
<feature type="compositionally biased region" description="Polar residues" evidence="6">
    <location>
        <begin position="76"/>
        <end position="89"/>
    </location>
</feature>
<keyword evidence="3" id="KW-0238">DNA-binding</keyword>
<dbReference type="Gene3D" id="2.20.25.80">
    <property type="entry name" value="WRKY domain"/>
    <property type="match status" value="1"/>
</dbReference>
<evidence type="ECO:0000313" key="9">
    <source>
        <dbReference type="Proteomes" id="UP000607653"/>
    </source>
</evidence>
<feature type="region of interest" description="Disordered" evidence="6">
    <location>
        <begin position="70"/>
        <end position="94"/>
    </location>
</feature>
<dbReference type="FunFam" id="2.20.25.80:FF:000003">
    <property type="entry name" value="WRKY transcription factor 57"/>
    <property type="match status" value="1"/>
</dbReference>
<evidence type="ECO:0000256" key="2">
    <source>
        <dbReference type="ARBA" id="ARBA00023015"/>
    </source>
</evidence>
<dbReference type="InterPro" id="IPR003657">
    <property type="entry name" value="WRKY_dom"/>
</dbReference>